<dbReference type="InterPro" id="IPR001853">
    <property type="entry name" value="DSBA-like_thioredoxin_dom"/>
</dbReference>
<dbReference type="SUPFAM" id="SSF52833">
    <property type="entry name" value="Thioredoxin-like"/>
    <property type="match status" value="1"/>
</dbReference>
<dbReference type="InterPro" id="IPR036249">
    <property type="entry name" value="Thioredoxin-like_sf"/>
</dbReference>
<dbReference type="PANTHER" id="PTHR13887">
    <property type="entry name" value="GLUTATHIONE S-TRANSFERASE KAPPA"/>
    <property type="match status" value="1"/>
</dbReference>
<sequence length="216" mass="24379">MTAVRKVLIEITSDTICPWCYVGKRRLEAAIARAPKTLEFDIVYKPFFLNPSLPAEGTNKLEMYESKFGKERVAKMLETMKHVGNEVGIKFDYGGLTANTMDSHRLLEYAKQHNKQLPLVEKLFSAYFEQTKNIGDRDVLASVAAEVGFDKAEVLAYLNSDEGDGTHEVLEQVESAQRRRITGVPFFRINRTYDIGGAQEPETFVEIFEKIASDSA</sequence>
<keyword evidence="3" id="KW-1185">Reference proteome</keyword>
<evidence type="ECO:0000313" key="3">
    <source>
        <dbReference type="Proteomes" id="UP000318582"/>
    </source>
</evidence>
<proteinExistence type="predicted"/>
<name>A0A507E8K9_9FUNG</name>
<evidence type="ECO:0000259" key="1">
    <source>
        <dbReference type="Pfam" id="PF01323"/>
    </source>
</evidence>
<dbReference type="EMBL" id="QEAQ01000018">
    <property type="protein sequence ID" value="TPX60144.1"/>
    <property type="molecule type" value="Genomic_DNA"/>
</dbReference>
<accession>A0A507E8K9</accession>
<protein>
    <recommendedName>
        <fullName evidence="1">DSBA-like thioredoxin domain-containing protein</fullName>
    </recommendedName>
</protein>
<dbReference type="Gene3D" id="3.40.30.10">
    <property type="entry name" value="Glutaredoxin"/>
    <property type="match status" value="1"/>
</dbReference>
<dbReference type="Pfam" id="PF01323">
    <property type="entry name" value="DSBA"/>
    <property type="match status" value="1"/>
</dbReference>
<dbReference type="STRING" id="109895.A0A507E8K9"/>
<comment type="caution">
    <text evidence="2">The sequence shown here is derived from an EMBL/GenBank/DDBJ whole genome shotgun (WGS) entry which is preliminary data.</text>
</comment>
<dbReference type="Proteomes" id="UP000318582">
    <property type="component" value="Unassembled WGS sequence"/>
</dbReference>
<dbReference type="GO" id="GO:0016491">
    <property type="term" value="F:oxidoreductase activity"/>
    <property type="evidence" value="ECO:0007669"/>
    <property type="project" value="InterPro"/>
</dbReference>
<organism evidence="2 3">
    <name type="scientific">Powellomyces hirtus</name>
    <dbReference type="NCBI Taxonomy" id="109895"/>
    <lineage>
        <taxon>Eukaryota</taxon>
        <taxon>Fungi</taxon>
        <taxon>Fungi incertae sedis</taxon>
        <taxon>Chytridiomycota</taxon>
        <taxon>Chytridiomycota incertae sedis</taxon>
        <taxon>Chytridiomycetes</taxon>
        <taxon>Spizellomycetales</taxon>
        <taxon>Powellomycetaceae</taxon>
        <taxon>Powellomyces</taxon>
    </lineage>
</organism>
<dbReference type="PANTHER" id="PTHR13887:SF41">
    <property type="entry name" value="THIOREDOXIN SUPERFAMILY PROTEIN"/>
    <property type="match status" value="1"/>
</dbReference>
<evidence type="ECO:0000313" key="2">
    <source>
        <dbReference type="EMBL" id="TPX60144.1"/>
    </source>
</evidence>
<dbReference type="CDD" id="cd03024">
    <property type="entry name" value="DsbA_FrnE"/>
    <property type="match status" value="1"/>
</dbReference>
<dbReference type="AlphaFoldDB" id="A0A507E8K9"/>
<gene>
    <name evidence="2" type="ORF">PhCBS80983_g02002</name>
</gene>
<feature type="domain" description="DSBA-like thioredoxin" evidence="1">
    <location>
        <begin position="9"/>
        <end position="206"/>
    </location>
</feature>
<reference evidence="2 3" key="1">
    <citation type="journal article" date="2019" name="Sci. Rep.">
        <title>Comparative genomics of chytrid fungi reveal insights into the obligate biotrophic and pathogenic lifestyle of Synchytrium endobioticum.</title>
        <authorList>
            <person name="van de Vossenberg B.T.L.H."/>
            <person name="Warris S."/>
            <person name="Nguyen H.D.T."/>
            <person name="van Gent-Pelzer M.P.E."/>
            <person name="Joly D.L."/>
            <person name="van de Geest H.C."/>
            <person name="Bonants P.J.M."/>
            <person name="Smith D.S."/>
            <person name="Levesque C.A."/>
            <person name="van der Lee T.A.J."/>
        </authorList>
    </citation>
    <scope>NUCLEOTIDE SEQUENCE [LARGE SCALE GENOMIC DNA]</scope>
    <source>
        <strain evidence="2 3">CBS 809.83</strain>
    </source>
</reference>